<dbReference type="Proteomes" id="UP000198802">
    <property type="component" value="Unassembled WGS sequence"/>
</dbReference>
<gene>
    <name evidence="2" type="ORF">Ga0074812_12843</name>
</gene>
<name>A0A0S4QV44_9ACTN</name>
<keyword evidence="3" id="KW-1185">Reference proteome</keyword>
<proteinExistence type="predicted"/>
<dbReference type="EMBL" id="FAOZ01000028">
    <property type="protein sequence ID" value="CUU59473.1"/>
    <property type="molecule type" value="Genomic_DNA"/>
</dbReference>
<reference evidence="3" key="1">
    <citation type="submission" date="2015-11" db="EMBL/GenBank/DDBJ databases">
        <authorList>
            <person name="Varghese N."/>
        </authorList>
    </citation>
    <scope>NUCLEOTIDE SEQUENCE [LARGE SCALE GENOMIC DNA]</scope>
    <source>
        <strain evidence="3">DSM 45899</strain>
    </source>
</reference>
<accession>A0A0S4QV44</accession>
<feature type="region of interest" description="Disordered" evidence="1">
    <location>
        <begin position="1"/>
        <end position="52"/>
    </location>
</feature>
<protein>
    <submittedName>
        <fullName evidence="2">Uncharacterized protein</fullName>
    </submittedName>
</protein>
<sequence>MSARGPAQSACGEPEPEPGNGERAVPEPEPESEPEPGPESSGPGEPGWGAPRELLFVLAEDATAAGTALDVIGRWAQVTARLPPRLALVIVPPGRLADATAVPGVLGVFAADVPAELAAALDPRERLFVDGWLARAVAKPPRPFEGRPWDEPT</sequence>
<evidence type="ECO:0000313" key="2">
    <source>
        <dbReference type="EMBL" id="CUU59473.1"/>
    </source>
</evidence>
<evidence type="ECO:0000313" key="3">
    <source>
        <dbReference type="Proteomes" id="UP000198802"/>
    </source>
</evidence>
<dbReference type="AlphaFoldDB" id="A0A0S4QV44"/>
<evidence type="ECO:0000256" key="1">
    <source>
        <dbReference type="SAM" id="MobiDB-lite"/>
    </source>
</evidence>
<organism evidence="2 3">
    <name type="scientific">Parafrankia irregularis</name>
    <dbReference type="NCBI Taxonomy" id="795642"/>
    <lineage>
        <taxon>Bacteria</taxon>
        <taxon>Bacillati</taxon>
        <taxon>Actinomycetota</taxon>
        <taxon>Actinomycetes</taxon>
        <taxon>Frankiales</taxon>
        <taxon>Frankiaceae</taxon>
        <taxon>Parafrankia</taxon>
    </lineage>
</organism>